<dbReference type="Gene3D" id="1.10.443.10">
    <property type="entry name" value="Intergrase catalytic core"/>
    <property type="match status" value="1"/>
</dbReference>
<organism evidence="3 4">
    <name type="scientific">Bacillus capparidis</name>
    <dbReference type="NCBI Taxonomy" id="1840411"/>
    <lineage>
        <taxon>Bacteria</taxon>
        <taxon>Bacillati</taxon>
        <taxon>Bacillota</taxon>
        <taxon>Bacilli</taxon>
        <taxon>Bacillales</taxon>
        <taxon>Bacillaceae</taxon>
        <taxon>Bacillus</taxon>
    </lineage>
</organism>
<sequence>MENISAPKVRKKEMKYYEAEEAQKCIQELYAREPIHWRLYFLAAMIGGLRRGEAIALEWDKDVDFEEGGFHVTRNIPKTVNDEAHIKEIKTIGSTRFVAMPDWYMDELKEYQMIWKREKFRLGDAWEGGDKQYVFHGGTGKPFYYTTPTYRWSKFAKKIDLKYIRLHDLRHTMVTLLIEEGAHFSTI</sequence>
<dbReference type="EMBL" id="JAFDST010000002">
    <property type="protein sequence ID" value="MBP1080991.1"/>
    <property type="molecule type" value="Genomic_DNA"/>
</dbReference>
<feature type="domain" description="Tyr recombinase" evidence="2">
    <location>
        <begin position="12"/>
        <end position="187"/>
    </location>
</feature>
<dbReference type="InterPro" id="IPR050090">
    <property type="entry name" value="Tyrosine_recombinase_XerCD"/>
</dbReference>
<evidence type="ECO:0000313" key="4">
    <source>
        <dbReference type="Proteomes" id="UP000674416"/>
    </source>
</evidence>
<dbReference type="SUPFAM" id="SSF56349">
    <property type="entry name" value="DNA breaking-rejoining enzymes"/>
    <property type="match status" value="1"/>
</dbReference>
<comment type="caution">
    <text evidence="3">The sequence shown here is derived from an EMBL/GenBank/DDBJ whole genome shotgun (WGS) entry which is preliminary data.</text>
</comment>
<dbReference type="PROSITE" id="PS51898">
    <property type="entry name" value="TYR_RECOMBINASE"/>
    <property type="match status" value="1"/>
</dbReference>
<name>A0ABS4CTX5_9BACI</name>
<reference evidence="3 4" key="1">
    <citation type="submission" date="2021-01" db="EMBL/GenBank/DDBJ databases">
        <title>Genomic Encyclopedia of Type Strains, Phase IV (KMG-IV): sequencing the most valuable type-strain genomes for metagenomic binning, comparative biology and taxonomic classification.</title>
        <authorList>
            <person name="Goeker M."/>
        </authorList>
    </citation>
    <scope>NUCLEOTIDE SEQUENCE [LARGE SCALE GENOMIC DNA]</scope>
    <source>
        <strain evidence="3 4">DSM 103394</strain>
    </source>
</reference>
<keyword evidence="1" id="KW-0233">DNA recombination</keyword>
<gene>
    <name evidence="3" type="ORF">JOC74_001484</name>
</gene>
<protein>
    <submittedName>
        <fullName evidence="3">Integrase</fullName>
    </submittedName>
</protein>
<dbReference type="InterPro" id="IPR013762">
    <property type="entry name" value="Integrase-like_cat_sf"/>
</dbReference>
<evidence type="ECO:0000313" key="3">
    <source>
        <dbReference type="EMBL" id="MBP1080991.1"/>
    </source>
</evidence>
<evidence type="ECO:0000256" key="1">
    <source>
        <dbReference type="ARBA" id="ARBA00023172"/>
    </source>
</evidence>
<accession>A0ABS4CTX5</accession>
<evidence type="ECO:0000259" key="2">
    <source>
        <dbReference type="PROSITE" id="PS51898"/>
    </source>
</evidence>
<dbReference type="Proteomes" id="UP000674416">
    <property type="component" value="Unassembled WGS sequence"/>
</dbReference>
<keyword evidence="4" id="KW-1185">Reference proteome</keyword>
<dbReference type="PANTHER" id="PTHR30349:SF64">
    <property type="entry name" value="PROPHAGE INTEGRASE INTD-RELATED"/>
    <property type="match status" value="1"/>
</dbReference>
<dbReference type="InterPro" id="IPR011010">
    <property type="entry name" value="DNA_brk_join_enz"/>
</dbReference>
<dbReference type="CDD" id="cd01189">
    <property type="entry name" value="INT_ICEBs1_C_like"/>
    <property type="match status" value="1"/>
</dbReference>
<dbReference type="RefSeq" id="WP_225970215.1">
    <property type="nucleotide sequence ID" value="NZ_JAFDST010000002.1"/>
</dbReference>
<proteinExistence type="predicted"/>
<dbReference type="PANTHER" id="PTHR30349">
    <property type="entry name" value="PHAGE INTEGRASE-RELATED"/>
    <property type="match status" value="1"/>
</dbReference>
<dbReference type="Pfam" id="PF00589">
    <property type="entry name" value="Phage_integrase"/>
    <property type="match status" value="1"/>
</dbReference>
<dbReference type="InterPro" id="IPR002104">
    <property type="entry name" value="Integrase_catalytic"/>
</dbReference>